<name>A0A1H7EIK3_9BURK</name>
<dbReference type="Proteomes" id="UP000198866">
    <property type="component" value="Unassembled WGS sequence"/>
</dbReference>
<dbReference type="OrthoDB" id="9256162at2"/>
<reference evidence="2" key="1">
    <citation type="submission" date="2016-10" db="EMBL/GenBank/DDBJ databases">
        <authorList>
            <person name="Varghese N."/>
            <person name="Submissions S."/>
        </authorList>
    </citation>
    <scope>NUCLEOTIDE SEQUENCE [LARGE SCALE GENOMIC DNA]</scope>
    <source>
        <strain evidence="2">LMG 26031</strain>
    </source>
</reference>
<evidence type="ECO:0000313" key="2">
    <source>
        <dbReference type="Proteomes" id="UP000198866"/>
    </source>
</evidence>
<protein>
    <submittedName>
        <fullName evidence="1">Uncharacterized protein</fullName>
    </submittedName>
</protein>
<dbReference type="AlphaFoldDB" id="A0A1H7EIK3"/>
<accession>A0A1H7EIK3</accession>
<proteinExistence type="predicted"/>
<keyword evidence="2" id="KW-1185">Reference proteome</keyword>
<gene>
    <name evidence="1" type="ORF">SAMN05192539_10762</name>
</gene>
<organism evidence="1 2">
    <name type="scientific">Paraburkholderia diazotrophica</name>
    <dbReference type="NCBI Taxonomy" id="667676"/>
    <lineage>
        <taxon>Bacteria</taxon>
        <taxon>Pseudomonadati</taxon>
        <taxon>Pseudomonadota</taxon>
        <taxon>Betaproteobacteria</taxon>
        <taxon>Burkholderiales</taxon>
        <taxon>Burkholderiaceae</taxon>
        <taxon>Paraburkholderia</taxon>
    </lineage>
</organism>
<dbReference type="STRING" id="667676.SAMN05192539_10762"/>
<sequence length="174" mass="19434">MATATRSWTDAITNAALLAGFDTAEYLRWLDTRAVKINSIVPQFMHECTHHWCFHSIVGNAISLLTMRARRNSLVDGPVTRFGEIKSDLLRAQAAEIMLQPYAEGLALFAEFDLTPGKGRISSEVMRSCLMCFGFRGKTLEDIETPAIALLQGTRRSSEFIRRKAGIYAVMPFS</sequence>
<dbReference type="RefSeq" id="WP_090874058.1">
    <property type="nucleotide sequence ID" value="NZ_FNYE01000076.1"/>
</dbReference>
<dbReference type="EMBL" id="FNYE01000076">
    <property type="protein sequence ID" value="SEK13776.1"/>
    <property type="molecule type" value="Genomic_DNA"/>
</dbReference>
<evidence type="ECO:0000313" key="1">
    <source>
        <dbReference type="EMBL" id="SEK13776.1"/>
    </source>
</evidence>